<feature type="non-terminal residue" evidence="2">
    <location>
        <position position="563"/>
    </location>
</feature>
<feature type="compositionally biased region" description="Low complexity" evidence="1">
    <location>
        <begin position="229"/>
        <end position="239"/>
    </location>
</feature>
<feature type="region of interest" description="Disordered" evidence="1">
    <location>
        <begin position="207"/>
        <end position="329"/>
    </location>
</feature>
<reference evidence="2 3" key="1">
    <citation type="submission" date="2020-04" db="EMBL/GenBank/DDBJ databases">
        <title>Perkinsus olseni comparative genomics.</title>
        <authorList>
            <person name="Bogema D.R."/>
        </authorList>
    </citation>
    <scope>NUCLEOTIDE SEQUENCE [LARGE SCALE GENOMIC DNA]</scope>
    <source>
        <strain evidence="2 3">ATCC PRA-207</strain>
    </source>
</reference>
<sequence>DDQLSSSPISSEAMEDAFENVTAVATRQEDPQNAAATSTSEEAIGATIGVAESGQGYTGGEGEVREEDEEIEALSTELQSTTVGAAVDPDTPTAGYGSITQPEGDLTEDTVTMPLVDTAFGGDGQESEGRHSTLTLAGVKVDDALGASLHWSGPIDGEEKEGVEERVVGAVMYSETILLDEGQEEDVDEIEPTSVLEAGTLRMAVTASPREHIATEEEPGHALDNGVEAASSSTAGSSARLGDSRRLVNGGTRLDAADPDMPTQGQDEPSSPGEREEAMDSGRVTTVMSPPVESLSPDDEKRALAAGSTSSREEGYRSKSEGSLVDKDDQIRGSGVFEADLDGFEGISIPFSAAEEEVADAGVGSHGRRGSAEKLRESVLDTVYSRYANNNNAAGMTAITTISDFCPDIQSAAEFDPDEYVRRVEDGPGPSPAERRLIRHAFLSGFDDALLAVERGELLENTDRVREEPSAAYVDLHPQTSAPLHDAARRPPASHRSTAEAPLLASQLNRSNDTTESELSFQLDDAPLCSSEKHDKGVDIGDSNSLSRPVTDQHIPASTIRDS</sequence>
<evidence type="ECO:0000313" key="3">
    <source>
        <dbReference type="Proteomes" id="UP000553632"/>
    </source>
</evidence>
<feature type="region of interest" description="Disordered" evidence="1">
    <location>
        <begin position="81"/>
        <end position="107"/>
    </location>
</feature>
<feature type="non-terminal residue" evidence="2">
    <location>
        <position position="1"/>
    </location>
</feature>
<dbReference type="EMBL" id="JABANO010000319">
    <property type="protein sequence ID" value="KAF4759323.1"/>
    <property type="molecule type" value="Genomic_DNA"/>
</dbReference>
<accession>A0A7J6UPY2</accession>
<gene>
    <name evidence="2" type="ORF">FOZ63_010987</name>
</gene>
<keyword evidence="3" id="KW-1185">Reference proteome</keyword>
<proteinExistence type="predicted"/>
<comment type="caution">
    <text evidence="2">The sequence shown here is derived from an EMBL/GenBank/DDBJ whole genome shotgun (WGS) entry which is preliminary data.</text>
</comment>
<dbReference type="Proteomes" id="UP000553632">
    <property type="component" value="Unassembled WGS sequence"/>
</dbReference>
<protein>
    <submittedName>
        <fullName evidence="2">Uncharacterized protein</fullName>
    </submittedName>
</protein>
<feature type="compositionally biased region" description="Basic and acidic residues" evidence="1">
    <location>
        <begin position="311"/>
        <end position="329"/>
    </location>
</feature>
<dbReference type="AlphaFoldDB" id="A0A7J6UPY2"/>
<evidence type="ECO:0000313" key="2">
    <source>
        <dbReference type="EMBL" id="KAF4759323.1"/>
    </source>
</evidence>
<name>A0A7J6UPY2_PEROL</name>
<feature type="region of interest" description="Disordered" evidence="1">
    <location>
        <begin position="474"/>
        <end position="563"/>
    </location>
</feature>
<feature type="compositionally biased region" description="Basic and acidic residues" evidence="1">
    <location>
        <begin position="209"/>
        <end position="221"/>
    </location>
</feature>
<organism evidence="2 3">
    <name type="scientific">Perkinsus olseni</name>
    <name type="common">Perkinsus atlanticus</name>
    <dbReference type="NCBI Taxonomy" id="32597"/>
    <lineage>
        <taxon>Eukaryota</taxon>
        <taxon>Sar</taxon>
        <taxon>Alveolata</taxon>
        <taxon>Perkinsozoa</taxon>
        <taxon>Perkinsea</taxon>
        <taxon>Perkinsida</taxon>
        <taxon>Perkinsidae</taxon>
        <taxon>Perkinsus</taxon>
    </lineage>
</organism>
<feature type="compositionally biased region" description="Polar residues" evidence="1">
    <location>
        <begin position="506"/>
        <end position="520"/>
    </location>
</feature>
<evidence type="ECO:0000256" key="1">
    <source>
        <dbReference type="SAM" id="MobiDB-lite"/>
    </source>
</evidence>